<dbReference type="AlphaFoldDB" id="A0A090LJB7"/>
<dbReference type="InterPro" id="IPR019426">
    <property type="entry name" value="7TM_GPCR_serpentine_rcpt_Srv"/>
</dbReference>
<feature type="transmembrane region" description="Helical" evidence="1">
    <location>
        <begin position="148"/>
        <end position="169"/>
    </location>
</feature>
<keyword evidence="1" id="KW-1133">Transmembrane helix</keyword>
<feature type="transmembrane region" description="Helical" evidence="1">
    <location>
        <begin position="190"/>
        <end position="214"/>
    </location>
</feature>
<dbReference type="SUPFAM" id="SSF81321">
    <property type="entry name" value="Family A G protein-coupled receptor-like"/>
    <property type="match status" value="1"/>
</dbReference>
<evidence type="ECO:0000256" key="1">
    <source>
        <dbReference type="SAM" id="Phobius"/>
    </source>
</evidence>
<dbReference type="EMBL" id="LN609529">
    <property type="protein sequence ID" value="CEF69932.1"/>
    <property type="molecule type" value="Genomic_DNA"/>
</dbReference>
<feature type="transmembrane region" description="Helical" evidence="1">
    <location>
        <begin position="226"/>
        <end position="248"/>
    </location>
</feature>
<dbReference type="WBParaSite" id="SRAE_2000457800.1">
    <property type="protein sequence ID" value="SRAE_2000457800.1"/>
    <property type="gene ID" value="WBGene00264810"/>
</dbReference>
<sequence length="288" mass="34232">MLTRSRSKNEPSTFEFHFIVNFFFDFSQTLVSIFYQKFLHWGLFTDFYITKKWLYLWYAPLLYSNIASAIIGNVFCVINRYLALCHCSIYMIKWTLKWSYFLAAFQFLFPLIMFSFNFWFQCTLVYAEPLHVYIFMVTNPLVSMINNVFISILSGIACFITISMNLIIISKYNKLMSNITKNEKRKRISMFFYAILTTSFLALLSIQQFVRAIFVFKNFKMGLYYITYYLFIILSVSGSAQPFILLILSKSVRLDFLKFYFGFIFKSKYFSRTIEGTILVTNKIKSTY</sequence>
<reference evidence="4" key="2">
    <citation type="submission" date="2020-12" db="UniProtKB">
        <authorList>
            <consortium name="WormBaseParasite"/>
        </authorList>
    </citation>
    <scope>IDENTIFICATION</scope>
</reference>
<protein>
    <submittedName>
        <fullName evidence="2 4">7TM GPCR, serpentine receptor class v (Srv) family-containing protein</fullName>
    </submittedName>
</protein>
<evidence type="ECO:0000313" key="4">
    <source>
        <dbReference type="WBParaSite" id="SRAE_2000457800.1"/>
    </source>
</evidence>
<feature type="transmembrane region" description="Helical" evidence="1">
    <location>
        <begin position="12"/>
        <end position="35"/>
    </location>
</feature>
<feature type="transmembrane region" description="Helical" evidence="1">
    <location>
        <begin position="55"/>
        <end position="78"/>
    </location>
</feature>
<dbReference type="Pfam" id="PF10323">
    <property type="entry name" value="7TM_GPCR_Srv"/>
    <property type="match status" value="1"/>
</dbReference>
<dbReference type="WormBase" id="SRAE_2000457800">
    <property type="protein sequence ID" value="SRP02781"/>
    <property type="gene ID" value="WBGene00264810"/>
</dbReference>
<keyword evidence="2" id="KW-0675">Receptor</keyword>
<feature type="transmembrane region" description="Helical" evidence="1">
    <location>
        <begin position="98"/>
        <end position="120"/>
    </location>
</feature>
<evidence type="ECO:0000313" key="3">
    <source>
        <dbReference type="Proteomes" id="UP000035682"/>
    </source>
</evidence>
<proteinExistence type="predicted"/>
<keyword evidence="3" id="KW-1185">Reference proteome</keyword>
<evidence type="ECO:0000313" key="2">
    <source>
        <dbReference type="EMBL" id="CEF69932.1"/>
    </source>
</evidence>
<gene>
    <name evidence="2 4 5" type="ORF">SRAE_2000457800</name>
</gene>
<dbReference type="RefSeq" id="XP_024509131.1">
    <property type="nucleotide sequence ID" value="XM_024643464.1"/>
</dbReference>
<dbReference type="CTD" id="36382303"/>
<dbReference type="OMA" id="RINDVMV"/>
<organism evidence="2">
    <name type="scientific">Strongyloides ratti</name>
    <name type="common">Parasitic roundworm</name>
    <dbReference type="NCBI Taxonomy" id="34506"/>
    <lineage>
        <taxon>Eukaryota</taxon>
        <taxon>Metazoa</taxon>
        <taxon>Ecdysozoa</taxon>
        <taxon>Nematoda</taxon>
        <taxon>Chromadorea</taxon>
        <taxon>Rhabditida</taxon>
        <taxon>Tylenchina</taxon>
        <taxon>Panagrolaimomorpha</taxon>
        <taxon>Strongyloidoidea</taxon>
        <taxon>Strongyloididae</taxon>
        <taxon>Strongyloides</taxon>
    </lineage>
</organism>
<keyword evidence="1" id="KW-0472">Membrane</keyword>
<dbReference type="Proteomes" id="UP000035682">
    <property type="component" value="Unplaced"/>
</dbReference>
<reference evidence="2 3" key="1">
    <citation type="submission" date="2014-09" db="EMBL/GenBank/DDBJ databases">
        <authorList>
            <person name="Martin A.A."/>
        </authorList>
    </citation>
    <scope>NUCLEOTIDE SEQUENCE</scope>
    <source>
        <strain evidence="3">ED321</strain>
        <strain evidence="2">ED321 Heterogonic</strain>
    </source>
</reference>
<name>A0A090LJB7_STRRB</name>
<accession>A0A090LJB7</accession>
<keyword evidence="1" id="KW-0812">Transmembrane</keyword>
<dbReference type="GeneID" id="36382303"/>
<evidence type="ECO:0000313" key="5">
    <source>
        <dbReference type="WormBase" id="SRAE_2000457800"/>
    </source>
</evidence>